<dbReference type="Gramene" id="TuG1812G0700005202.01.T01">
    <property type="protein sequence ID" value="TuG1812G0700005202.01.T01.cds256639"/>
    <property type="gene ID" value="TuG1812G0700005202.01"/>
</dbReference>
<feature type="transmembrane region" description="Helical" evidence="1">
    <location>
        <begin position="71"/>
        <end position="92"/>
    </location>
</feature>
<dbReference type="AlphaFoldDB" id="A0A8R7R7N9"/>
<keyword evidence="1" id="KW-0812">Transmembrane</keyword>
<reference evidence="3" key="2">
    <citation type="submission" date="2018-03" db="EMBL/GenBank/DDBJ databases">
        <title>The Triticum urartu genome reveals the dynamic nature of wheat genome evolution.</title>
        <authorList>
            <person name="Ling H."/>
            <person name="Ma B."/>
            <person name="Shi X."/>
            <person name="Liu H."/>
            <person name="Dong L."/>
            <person name="Sun H."/>
            <person name="Cao Y."/>
            <person name="Gao Q."/>
            <person name="Zheng S."/>
            <person name="Li Y."/>
            <person name="Yu Y."/>
            <person name="Du H."/>
            <person name="Qi M."/>
            <person name="Li Y."/>
            <person name="Yu H."/>
            <person name="Cui Y."/>
            <person name="Wang N."/>
            <person name="Chen C."/>
            <person name="Wu H."/>
            <person name="Zhao Y."/>
            <person name="Zhang J."/>
            <person name="Li Y."/>
            <person name="Zhou W."/>
            <person name="Zhang B."/>
            <person name="Hu W."/>
            <person name="Eijk M."/>
            <person name="Tang J."/>
            <person name="Witsenboer H."/>
            <person name="Zhao S."/>
            <person name="Li Z."/>
            <person name="Zhang A."/>
            <person name="Wang D."/>
            <person name="Liang C."/>
        </authorList>
    </citation>
    <scope>NUCLEOTIDE SEQUENCE [LARGE SCALE GENOMIC DNA]</scope>
    <source>
        <strain evidence="3">cv. G1812</strain>
    </source>
</reference>
<evidence type="ECO:0000313" key="3">
    <source>
        <dbReference type="EnsemblPlants" id="TuG1812G0700005202.01.T01.cds256639"/>
    </source>
</evidence>
<keyword evidence="4" id="KW-1185">Reference proteome</keyword>
<accession>A0A8R7R7N9</accession>
<keyword evidence="1" id="KW-0472">Membrane</keyword>
<evidence type="ECO:0000256" key="2">
    <source>
        <dbReference type="SAM" id="SignalP"/>
    </source>
</evidence>
<feature type="transmembrane region" description="Helical" evidence="1">
    <location>
        <begin position="35"/>
        <end position="59"/>
    </location>
</feature>
<sequence>MATTSLLLLAFSTMLSAHFMSDSCSSPPATRSFQQLHAVAFFSSTALASMAAAVALALSSSLRCLTAAARFSWSTTALAFSPLATSGFGAGISGMAGAAAWGALGFTSCSLFTVGASFCRST</sequence>
<evidence type="ECO:0000313" key="4">
    <source>
        <dbReference type="Proteomes" id="UP000015106"/>
    </source>
</evidence>
<reference evidence="4" key="1">
    <citation type="journal article" date="2013" name="Nature">
        <title>Draft genome of the wheat A-genome progenitor Triticum urartu.</title>
        <authorList>
            <person name="Ling H.Q."/>
            <person name="Zhao S."/>
            <person name="Liu D."/>
            <person name="Wang J."/>
            <person name="Sun H."/>
            <person name="Zhang C."/>
            <person name="Fan H."/>
            <person name="Li D."/>
            <person name="Dong L."/>
            <person name="Tao Y."/>
            <person name="Gao C."/>
            <person name="Wu H."/>
            <person name="Li Y."/>
            <person name="Cui Y."/>
            <person name="Guo X."/>
            <person name="Zheng S."/>
            <person name="Wang B."/>
            <person name="Yu K."/>
            <person name="Liang Q."/>
            <person name="Yang W."/>
            <person name="Lou X."/>
            <person name="Chen J."/>
            <person name="Feng M."/>
            <person name="Jian J."/>
            <person name="Zhang X."/>
            <person name="Luo G."/>
            <person name="Jiang Y."/>
            <person name="Liu J."/>
            <person name="Wang Z."/>
            <person name="Sha Y."/>
            <person name="Zhang B."/>
            <person name="Wu H."/>
            <person name="Tang D."/>
            <person name="Shen Q."/>
            <person name="Xue P."/>
            <person name="Zou S."/>
            <person name="Wang X."/>
            <person name="Liu X."/>
            <person name="Wang F."/>
            <person name="Yang Y."/>
            <person name="An X."/>
            <person name="Dong Z."/>
            <person name="Zhang K."/>
            <person name="Zhang X."/>
            <person name="Luo M.C."/>
            <person name="Dvorak J."/>
            <person name="Tong Y."/>
            <person name="Wang J."/>
            <person name="Yang H."/>
            <person name="Li Z."/>
            <person name="Wang D."/>
            <person name="Zhang A."/>
            <person name="Wang J."/>
        </authorList>
    </citation>
    <scope>NUCLEOTIDE SEQUENCE</scope>
    <source>
        <strain evidence="4">cv. G1812</strain>
    </source>
</reference>
<keyword evidence="1" id="KW-1133">Transmembrane helix</keyword>
<proteinExistence type="predicted"/>
<keyword evidence="2" id="KW-0732">Signal</keyword>
<organism evidence="3 4">
    <name type="scientific">Triticum urartu</name>
    <name type="common">Red wild einkorn</name>
    <name type="synonym">Crithodium urartu</name>
    <dbReference type="NCBI Taxonomy" id="4572"/>
    <lineage>
        <taxon>Eukaryota</taxon>
        <taxon>Viridiplantae</taxon>
        <taxon>Streptophyta</taxon>
        <taxon>Embryophyta</taxon>
        <taxon>Tracheophyta</taxon>
        <taxon>Spermatophyta</taxon>
        <taxon>Magnoliopsida</taxon>
        <taxon>Liliopsida</taxon>
        <taxon>Poales</taxon>
        <taxon>Poaceae</taxon>
        <taxon>BOP clade</taxon>
        <taxon>Pooideae</taxon>
        <taxon>Triticodae</taxon>
        <taxon>Triticeae</taxon>
        <taxon>Triticinae</taxon>
        <taxon>Triticum</taxon>
    </lineage>
</organism>
<feature type="transmembrane region" description="Helical" evidence="1">
    <location>
        <begin position="98"/>
        <end position="119"/>
    </location>
</feature>
<evidence type="ECO:0008006" key="5">
    <source>
        <dbReference type="Google" id="ProtNLM"/>
    </source>
</evidence>
<name>A0A8R7R7N9_TRIUA</name>
<dbReference type="EnsemblPlants" id="TuG1812G0700005202.01.T01">
    <property type="protein sequence ID" value="TuG1812G0700005202.01.T01.cds256639"/>
    <property type="gene ID" value="TuG1812G0700005202.01"/>
</dbReference>
<dbReference type="Proteomes" id="UP000015106">
    <property type="component" value="Chromosome 7"/>
</dbReference>
<feature type="signal peptide" evidence="2">
    <location>
        <begin position="1"/>
        <end position="17"/>
    </location>
</feature>
<feature type="chain" id="PRO_5035863117" description="CASP-like protein" evidence="2">
    <location>
        <begin position="18"/>
        <end position="122"/>
    </location>
</feature>
<reference evidence="3" key="3">
    <citation type="submission" date="2022-06" db="UniProtKB">
        <authorList>
            <consortium name="EnsemblPlants"/>
        </authorList>
    </citation>
    <scope>IDENTIFICATION</scope>
</reference>
<protein>
    <recommendedName>
        <fullName evidence="5">CASP-like protein</fullName>
    </recommendedName>
</protein>
<evidence type="ECO:0000256" key="1">
    <source>
        <dbReference type="SAM" id="Phobius"/>
    </source>
</evidence>